<evidence type="ECO:0000259" key="7">
    <source>
        <dbReference type="PROSITE" id="PS50850"/>
    </source>
</evidence>
<keyword evidence="4 6" id="KW-1133">Transmembrane helix</keyword>
<reference evidence="8 9" key="1">
    <citation type="submission" date="2018-07" db="EMBL/GenBank/DDBJ databases">
        <title>Complete Genome and Methylome Analysis of Deinococcus wulumuqiensis NEB 479.</title>
        <authorList>
            <person name="Fomenkov A."/>
            <person name="Luyten Y."/>
            <person name="Vincze T."/>
            <person name="Anton B.P."/>
            <person name="Clark T."/>
            <person name="Roberts R.J."/>
            <person name="Morgan R.D."/>
        </authorList>
    </citation>
    <scope>NUCLEOTIDE SEQUENCE [LARGE SCALE GENOMIC DNA]</scope>
    <source>
        <strain evidence="8 9">NEB 479</strain>
    </source>
</reference>
<feature type="transmembrane region" description="Helical" evidence="6">
    <location>
        <begin position="313"/>
        <end position="335"/>
    </location>
</feature>
<feature type="transmembrane region" description="Helical" evidence="6">
    <location>
        <begin position="108"/>
        <end position="127"/>
    </location>
</feature>
<evidence type="ECO:0000256" key="4">
    <source>
        <dbReference type="ARBA" id="ARBA00022989"/>
    </source>
</evidence>
<feature type="transmembrane region" description="Helical" evidence="6">
    <location>
        <begin position="176"/>
        <end position="197"/>
    </location>
</feature>
<dbReference type="Pfam" id="PF07690">
    <property type="entry name" value="MFS_1"/>
    <property type="match status" value="1"/>
</dbReference>
<gene>
    <name evidence="8" type="ORF">DVJ83_01530</name>
</gene>
<feature type="transmembrane region" description="Helical" evidence="6">
    <location>
        <begin position="20"/>
        <end position="42"/>
    </location>
</feature>
<dbReference type="InterPro" id="IPR036259">
    <property type="entry name" value="MFS_trans_sf"/>
</dbReference>
<dbReference type="PANTHER" id="PTHR23513:SF11">
    <property type="entry name" value="STAPHYLOFERRIN A TRANSPORTER"/>
    <property type="match status" value="1"/>
</dbReference>
<dbReference type="InterPro" id="IPR011701">
    <property type="entry name" value="MFS"/>
</dbReference>
<dbReference type="PRINTS" id="PR01988">
    <property type="entry name" value="EXPORTERBACE"/>
</dbReference>
<feature type="transmembrane region" description="Helical" evidence="6">
    <location>
        <begin position="378"/>
        <end position="396"/>
    </location>
</feature>
<comment type="subcellular location">
    <subcellularLocation>
        <location evidence="1">Cell membrane</location>
        <topology evidence="1">Multi-pass membrane protein</topology>
    </subcellularLocation>
</comment>
<keyword evidence="2" id="KW-1003">Cell membrane</keyword>
<feature type="domain" description="Major facilitator superfamily (MFS) profile" evidence="7">
    <location>
        <begin position="223"/>
        <end position="424"/>
    </location>
</feature>
<dbReference type="SUPFAM" id="SSF103473">
    <property type="entry name" value="MFS general substrate transporter"/>
    <property type="match status" value="1"/>
</dbReference>
<evidence type="ECO:0000256" key="1">
    <source>
        <dbReference type="ARBA" id="ARBA00004651"/>
    </source>
</evidence>
<feature type="transmembrane region" description="Helical" evidence="6">
    <location>
        <begin position="79"/>
        <end position="101"/>
    </location>
</feature>
<dbReference type="GO" id="GO:0022857">
    <property type="term" value="F:transmembrane transporter activity"/>
    <property type="evidence" value="ECO:0007669"/>
    <property type="project" value="InterPro"/>
</dbReference>
<keyword evidence="5 6" id="KW-0472">Membrane</keyword>
<evidence type="ECO:0000256" key="3">
    <source>
        <dbReference type="ARBA" id="ARBA00022692"/>
    </source>
</evidence>
<keyword evidence="3 6" id="KW-0812">Transmembrane</keyword>
<evidence type="ECO:0000256" key="5">
    <source>
        <dbReference type="ARBA" id="ARBA00023136"/>
    </source>
</evidence>
<dbReference type="EMBL" id="CP031158">
    <property type="protein sequence ID" value="AXG98059.1"/>
    <property type="molecule type" value="Genomic_DNA"/>
</dbReference>
<dbReference type="CDD" id="cd06173">
    <property type="entry name" value="MFS_MefA_like"/>
    <property type="match status" value="1"/>
</dbReference>
<dbReference type="Gene3D" id="1.20.1250.20">
    <property type="entry name" value="MFS general substrate transporter like domains"/>
    <property type="match status" value="1"/>
</dbReference>
<evidence type="ECO:0000256" key="6">
    <source>
        <dbReference type="SAM" id="Phobius"/>
    </source>
</evidence>
<name>A0A345IED7_9DEIO</name>
<evidence type="ECO:0000313" key="8">
    <source>
        <dbReference type="EMBL" id="AXG98059.1"/>
    </source>
</evidence>
<accession>A0A345IED7</accession>
<dbReference type="InterPro" id="IPR020846">
    <property type="entry name" value="MFS_dom"/>
</dbReference>
<dbReference type="KEGG" id="dwu:DVJ83_01530"/>
<feature type="transmembrane region" description="Helical" evidence="6">
    <location>
        <begin position="54"/>
        <end position="73"/>
    </location>
</feature>
<dbReference type="RefSeq" id="WP_114671135.1">
    <property type="nucleotide sequence ID" value="NZ_CP031158.1"/>
</dbReference>
<organism evidence="8 9">
    <name type="scientific">Deinococcus wulumuqiensis</name>
    <dbReference type="NCBI Taxonomy" id="980427"/>
    <lineage>
        <taxon>Bacteria</taxon>
        <taxon>Thermotogati</taxon>
        <taxon>Deinococcota</taxon>
        <taxon>Deinococci</taxon>
        <taxon>Deinococcales</taxon>
        <taxon>Deinococcaceae</taxon>
        <taxon>Deinococcus</taxon>
    </lineage>
</organism>
<protein>
    <submittedName>
        <fullName evidence="8">MFS transporter</fullName>
    </submittedName>
</protein>
<dbReference type="AlphaFoldDB" id="A0A345IED7"/>
<dbReference type="STRING" id="1288484.GCA_000348665_02855"/>
<feature type="transmembrane region" description="Helical" evidence="6">
    <location>
        <begin position="286"/>
        <end position="306"/>
    </location>
</feature>
<dbReference type="Proteomes" id="UP000253744">
    <property type="component" value="Chromosome"/>
</dbReference>
<sequence length="424" mass="44366">MTSSSAAAPVKLWNKNFVLWWLGSAQSAFGTALAGIATSFLVLHQTGSASAMGLNLALAMLPALLQPFLGAWVDRIPLKIPLVAGNVLRGLLQLGVGFWALRGHLPTEIIYAASFLTGLVGAFYAPATQGLVARLVPAGELERVTGLMQGATQTMTMLGLVAGGFLVATLGRAQTLMLDGLSFLLFAGVLLLVQLPARASHAADERYWDTFKAGVRYVRGSTLLMGLPLLSLLVNASFAPIDMLLPKRMLSLGAGERGYGLFFGLLLAGAAGGSFLVAGLGQRVNARAASVAGMTVMGLAVLALAFTQTAVQMYVLAVCMGLGNAFCNMGIGVIFQKRVAPEYFGRVGSLLGMVGMAGMPLTLLALTPFADRLSINSIFAVCGIVTVLGALAWAGILRRDAKTGEVIRIPIESGRFRFNPSGCE</sequence>
<dbReference type="PANTHER" id="PTHR23513">
    <property type="entry name" value="INTEGRAL MEMBRANE EFFLUX PROTEIN-RELATED"/>
    <property type="match status" value="1"/>
</dbReference>
<dbReference type="GO" id="GO:0005886">
    <property type="term" value="C:plasma membrane"/>
    <property type="evidence" value="ECO:0007669"/>
    <property type="project" value="UniProtKB-SubCell"/>
</dbReference>
<evidence type="ECO:0000313" key="9">
    <source>
        <dbReference type="Proteomes" id="UP000253744"/>
    </source>
</evidence>
<feature type="transmembrane region" description="Helical" evidence="6">
    <location>
        <begin position="217"/>
        <end position="238"/>
    </location>
</feature>
<dbReference type="PROSITE" id="PS50850">
    <property type="entry name" value="MFS"/>
    <property type="match status" value="1"/>
</dbReference>
<feature type="transmembrane region" description="Helical" evidence="6">
    <location>
        <begin position="147"/>
        <end position="169"/>
    </location>
</feature>
<evidence type="ECO:0000256" key="2">
    <source>
        <dbReference type="ARBA" id="ARBA00022475"/>
    </source>
</evidence>
<dbReference type="InterPro" id="IPR022324">
    <property type="entry name" value="Bacilysin_exporter_BacE_put"/>
</dbReference>
<proteinExistence type="predicted"/>
<feature type="transmembrane region" description="Helical" evidence="6">
    <location>
        <begin position="347"/>
        <end position="366"/>
    </location>
</feature>
<feature type="transmembrane region" description="Helical" evidence="6">
    <location>
        <begin position="259"/>
        <end position="280"/>
    </location>
</feature>